<dbReference type="SUPFAM" id="SSF51735">
    <property type="entry name" value="NAD(P)-binding Rossmann-fold domains"/>
    <property type="match status" value="1"/>
</dbReference>
<protein>
    <submittedName>
        <fullName evidence="2">UDP-glucose 4-epimerase</fullName>
    </submittedName>
</protein>
<dbReference type="Gene3D" id="3.90.25.10">
    <property type="entry name" value="UDP-galactose 4-epimerase, domain 1"/>
    <property type="match status" value="1"/>
</dbReference>
<dbReference type="PROSITE" id="PS00061">
    <property type="entry name" value="ADH_SHORT"/>
    <property type="match status" value="1"/>
</dbReference>
<sequence length="306" mass="33326">MQYLVTGGCGFIGSHISEVLSEKGEKVRILDDLSSGYEANIAEFADKVEFIKGDIRDSEAVAKAMKGVDGVFHLAGMVSAFDSVERPMVCHDINVTGTLNILNAARDAGVKRVVFASSCAVYGNNPESPKVEAMTRAPASPYAASKAASELYMRVFAELYGVQTVCLRFFNVFGPRQDPSSQYSGVISRFVNDTAEGYACIYGDGLQTRDFIFVRDVVQANLLAMTSDKAGAGEPINVGTGVEISLLDLLDYVRELGDREFEVMFKEARAGDVRHSRANISKARELLGFEPAYTIRNGLAELLFQH</sequence>
<dbReference type="PRINTS" id="PR01713">
    <property type="entry name" value="NUCEPIMERASE"/>
</dbReference>
<dbReference type="InterPro" id="IPR020904">
    <property type="entry name" value="Sc_DH/Rdtase_CS"/>
</dbReference>
<gene>
    <name evidence="2" type="ORF">SAMN02745216_00376</name>
</gene>
<name>A0A1M6D169_9BACT</name>
<evidence type="ECO:0000313" key="2">
    <source>
        <dbReference type="EMBL" id="SHI66804.1"/>
    </source>
</evidence>
<keyword evidence="3" id="KW-1185">Reference proteome</keyword>
<dbReference type="PANTHER" id="PTHR43245:SF13">
    <property type="entry name" value="UDP-D-APIOSE_UDP-D-XYLOSE SYNTHASE 2"/>
    <property type="match status" value="1"/>
</dbReference>
<dbReference type="PANTHER" id="PTHR43245">
    <property type="entry name" value="BIFUNCTIONAL POLYMYXIN RESISTANCE PROTEIN ARNA"/>
    <property type="match status" value="1"/>
</dbReference>
<reference evidence="3" key="1">
    <citation type="submission" date="2016-11" db="EMBL/GenBank/DDBJ databases">
        <authorList>
            <person name="Varghese N."/>
            <person name="Submissions S."/>
        </authorList>
    </citation>
    <scope>NUCLEOTIDE SEQUENCE [LARGE SCALE GENOMIC DNA]</scope>
    <source>
        <strain evidence="3">DSM 16219</strain>
    </source>
</reference>
<dbReference type="InterPro" id="IPR050177">
    <property type="entry name" value="Lipid_A_modif_metabolic_enz"/>
</dbReference>
<dbReference type="CDD" id="cd05256">
    <property type="entry name" value="UDP_AE_SDR_e"/>
    <property type="match status" value="1"/>
</dbReference>
<evidence type="ECO:0000259" key="1">
    <source>
        <dbReference type="Pfam" id="PF01370"/>
    </source>
</evidence>
<dbReference type="Proteomes" id="UP000183994">
    <property type="component" value="Unassembled WGS sequence"/>
</dbReference>
<dbReference type="Gene3D" id="3.40.50.720">
    <property type="entry name" value="NAD(P)-binding Rossmann-like Domain"/>
    <property type="match status" value="1"/>
</dbReference>
<dbReference type="EMBL" id="FQZU01000001">
    <property type="protein sequence ID" value="SHI66804.1"/>
    <property type="molecule type" value="Genomic_DNA"/>
</dbReference>
<feature type="domain" description="NAD-dependent epimerase/dehydratase" evidence="1">
    <location>
        <begin position="4"/>
        <end position="239"/>
    </location>
</feature>
<evidence type="ECO:0000313" key="3">
    <source>
        <dbReference type="Proteomes" id="UP000183994"/>
    </source>
</evidence>
<proteinExistence type="predicted"/>
<dbReference type="STRING" id="1121393.SAMN02745216_00376"/>
<dbReference type="AlphaFoldDB" id="A0A1M6D169"/>
<dbReference type="InterPro" id="IPR036291">
    <property type="entry name" value="NAD(P)-bd_dom_sf"/>
</dbReference>
<dbReference type="RefSeq" id="WP_073472278.1">
    <property type="nucleotide sequence ID" value="NZ_FQZU01000001.1"/>
</dbReference>
<dbReference type="OrthoDB" id="9801785at2"/>
<dbReference type="InterPro" id="IPR001509">
    <property type="entry name" value="Epimerase_deHydtase"/>
</dbReference>
<organism evidence="2 3">
    <name type="scientific">Desulfatibacillum alkenivorans DSM 16219</name>
    <dbReference type="NCBI Taxonomy" id="1121393"/>
    <lineage>
        <taxon>Bacteria</taxon>
        <taxon>Pseudomonadati</taxon>
        <taxon>Thermodesulfobacteriota</taxon>
        <taxon>Desulfobacteria</taxon>
        <taxon>Desulfobacterales</taxon>
        <taxon>Desulfatibacillaceae</taxon>
        <taxon>Desulfatibacillum</taxon>
    </lineage>
</organism>
<accession>A0A1M6D169</accession>
<dbReference type="Pfam" id="PF01370">
    <property type="entry name" value="Epimerase"/>
    <property type="match status" value="1"/>
</dbReference>